<feature type="region of interest" description="Disordered" evidence="1">
    <location>
        <begin position="403"/>
        <end position="454"/>
    </location>
</feature>
<feature type="region of interest" description="Disordered" evidence="1">
    <location>
        <begin position="1"/>
        <end position="58"/>
    </location>
</feature>
<feature type="compositionally biased region" description="Basic and acidic residues" evidence="1">
    <location>
        <begin position="404"/>
        <end position="425"/>
    </location>
</feature>
<dbReference type="Proteomes" id="UP001085076">
    <property type="component" value="Miscellaneous, Linkage group lg05"/>
</dbReference>
<feature type="region of interest" description="Disordered" evidence="1">
    <location>
        <begin position="136"/>
        <end position="280"/>
    </location>
</feature>
<protein>
    <submittedName>
        <fullName evidence="2">Uncharacterized protein</fullName>
    </submittedName>
</protein>
<proteinExistence type="predicted"/>
<reference evidence="2" key="1">
    <citation type="submission" date="2021-03" db="EMBL/GenBank/DDBJ databases">
        <authorList>
            <person name="Li Z."/>
            <person name="Yang C."/>
        </authorList>
    </citation>
    <scope>NUCLEOTIDE SEQUENCE</scope>
    <source>
        <strain evidence="2">Dzin_1.0</strain>
        <tissue evidence="2">Leaf</tissue>
    </source>
</reference>
<evidence type="ECO:0000313" key="2">
    <source>
        <dbReference type="EMBL" id="KAJ0971932.1"/>
    </source>
</evidence>
<feature type="compositionally biased region" description="Polar residues" evidence="1">
    <location>
        <begin position="215"/>
        <end position="225"/>
    </location>
</feature>
<feature type="compositionally biased region" description="Low complexity" evidence="1">
    <location>
        <begin position="179"/>
        <end position="195"/>
    </location>
</feature>
<dbReference type="AlphaFoldDB" id="A0A9D5CEQ5"/>
<keyword evidence="3" id="KW-1185">Reference proteome</keyword>
<sequence>MRAEANRPKGIVIGEPKQRLPEHRPDSKELPTEHQVTSKQVLRSSPRPAIVPGGEDPKTAEVTHPTMMGPDSVPVPTHVAKLGTESNKAWFEVVEVDADVDVDADVTSQKATGLGPFMKAAWHSKRTQIGRLDRFGSPDNLGPPLPVPASTNPTPARALTMSSGGRGGPRTPTCETCVTSQHSTPPAQSTPTQPQLAGDPVHIAPHKGTGPKKPTLSNSSQTDVTHLTKKRLTHPTKTVDPISIDSTKLARNPRSSNTVVPFTNTTANQTTNPNPNIAPDPVTLTTDQLARISDEDIEVDPIPNQGMNPSGTPVTQLNQDPNQDIAQLQVNPLGSNVIDKALSQSKSPLRTSNYIKVYVTPSEENLKILNEGIMIDLNNTTLKKIGNSWNLITEEAWKTITSEQWERVPPEKTIPHGEEREDRGKQVMVNPQDEQVPPRQRGRPRKDKTTEPTIIRNKQKPGTKTLRTTRNGKQRTEADDFPTLTTVPITFAHWPAENIIADALKVGVDLDIAEGNAEQIIRHLRLKDAERSTEGQGGN</sequence>
<organism evidence="2 3">
    <name type="scientific">Dioscorea zingiberensis</name>
    <dbReference type="NCBI Taxonomy" id="325984"/>
    <lineage>
        <taxon>Eukaryota</taxon>
        <taxon>Viridiplantae</taxon>
        <taxon>Streptophyta</taxon>
        <taxon>Embryophyta</taxon>
        <taxon>Tracheophyta</taxon>
        <taxon>Spermatophyta</taxon>
        <taxon>Magnoliopsida</taxon>
        <taxon>Liliopsida</taxon>
        <taxon>Dioscoreales</taxon>
        <taxon>Dioscoreaceae</taxon>
        <taxon>Dioscorea</taxon>
    </lineage>
</organism>
<dbReference type="EMBL" id="JAGGNH010000005">
    <property type="protein sequence ID" value="KAJ0971932.1"/>
    <property type="molecule type" value="Genomic_DNA"/>
</dbReference>
<feature type="compositionally biased region" description="Basic and acidic residues" evidence="1">
    <location>
        <begin position="16"/>
        <end position="32"/>
    </location>
</feature>
<evidence type="ECO:0000256" key="1">
    <source>
        <dbReference type="SAM" id="MobiDB-lite"/>
    </source>
</evidence>
<reference evidence="2" key="2">
    <citation type="journal article" date="2022" name="Hortic Res">
        <title>The genome of Dioscorea zingiberensis sheds light on the biosynthesis, origin and evolution of the medicinally important diosgenin saponins.</title>
        <authorList>
            <person name="Li Y."/>
            <person name="Tan C."/>
            <person name="Li Z."/>
            <person name="Guo J."/>
            <person name="Li S."/>
            <person name="Chen X."/>
            <person name="Wang C."/>
            <person name="Dai X."/>
            <person name="Yang H."/>
            <person name="Song W."/>
            <person name="Hou L."/>
            <person name="Xu J."/>
            <person name="Tong Z."/>
            <person name="Xu A."/>
            <person name="Yuan X."/>
            <person name="Wang W."/>
            <person name="Yang Q."/>
            <person name="Chen L."/>
            <person name="Sun Z."/>
            <person name="Wang K."/>
            <person name="Pan B."/>
            <person name="Chen J."/>
            <person name="Bao Y."/>
            <person name="Liu F."/>
            <person name="Qi X."/>
            <person name="Gang D.R."/>
            <person name="Wen J."/>
            <person name="Li J."/>
        </authorList>
    </citation>
    <scope>NUCLEOTIDE SEQUENCE</scope>
    <source>
        <strain evidence="2">Dzin_1.0</strain>
    </source>
</reference>
<gene>
    <name evidence="2" type="ORF">J5N97_019891</name>
</gene>
<feature type="compositionally biased region" description="Polar residues" evidence="1">
    <location>
        <begin position="34"/>
        <end position="43"/>
    </location>
</feature>
<comment type="caution">
    <text evidence="2">The sequence shown here is derived from an EMBL/GenBank/DDBJ whole genome shotgun (WGS) entry which is preliminary data.</text>
</comment>
<feature type="compositionally biased region" description="Polar residues" evidence="1">
    <location>
        <begin position="253"/>
        <end position="262"/>
    </location>
</feature>
<accession>A0A9D5CEQ5</accession>
<name>A0A9D5CEQ5_9LILI</name>
<evidence type="ECO:0000313" key="3">
    <source>
        <dbReference type="Proteomes" id="UP001085076"/>
    </source>
</evidence>
<feature type="compositionally biased region" description="Low complexity" evidence="1">
    <location>
        <begin position="263"/>
        <end position="275"/>
    </location>
</feature>